<dbReference type="RefSeq" id="WP_136841211.1">
    <property type="nucleotide sequence ID" value="NZ_SUPL01000002.1"/>
</dbReference>
<comment type="caution">
    <text evidence="3">The sequence shown here is derived from an EMBL/GenBank/DDBJ whole genome shotgun (WGS) entry which is preliminary data.</text>
</comment>
<feature type="signal peptide" evidence="1">
    <location>
        <begin position="1"/>
        <end position="21"/>
    </location>
</feature>
<dbReference type="AlphaFoldDB" id="A0A4U0EYH4"/>
<dbReference type="OrthoDB" id="9773047at2"/>
<dbReference type="Pfam" id="PF00144">
    <property type="entry name" value="Beta-lactamase"/>
    <property type="match status" value="1"/>
</dbReference>
<evidence type="ECO:0000313" key="4">
    <source>
        <dbReference type="Proteomes" id="UP000307657"/>
    </source>
</evidence>
<dbReference type="PANTHER" id="PTHR43283:SF7">
    <property type="entry name" value="BETA-LACTAMASE-RELATED DOMAIN-CONTAINING PROTEIN"/>
    <property type="match status" value="1"/>
</dbReference>
<protein>
    <submittedName>
        <fullName evidence="3">Serine hydrolase</fullName>
    </submittedName>
</protein>
<keyword evidence="1" id="KW-0732">Signal</keyword>
<evidence type="ECO:0000259" key="2">
    <source>
        <dbReference type="Pfam" id="PF00144"/>
    </source>
</evidence>
<evidence type="ECO:0000256" key="1">
    <source>
        <dbReference type="SAM" id="SignalP"/>
    </source>
</evidence>
<feature type="domain" description="Beta-lactamase-related" evidence="2">
    <location>
        <begin position="60"/>
        <end position="336"/>
    </location>
</feature>
<dbReference type="InterPro" id="IPR012338">
    <property type="entry name" value="Beta-lactam/transpept-like"/>
</dbReference>
<feature type="chain" id="PRO_5020791853" evidence="1">
    <location>
        <begin position="22"/>
        <end position="354"/>
    </location>
</feature>
<dbReference type="PANTHER" id="PTHR43283">
    <property type="entry name" value="BETA-LACTAMASE-RELATED"/>
    <property type="match status" value="1"/>
</dbReference>
<dbReference type="EMBL" id="SUPL01000002">
    <property type="protein sequence ID" value="TJY37077.1"/>
    <property type="molecule type" value="Genomic_DNA"/>
</dbReference>
<sequence>MQRKYFITLFIFFTCKLVLLAQTFPGNEWEYNQQAAAEGWNIEKSMDLHRFLTDSTKITSLLVVHKGKIIFQYGDVEQTNYIASCRKSILSMLYGKYVLSGQIDLGMSIKDLKIDDINPLLPIEKEATIEDLISARSGIYLPASNAGTWVKYLKKRGTIKPGTRWLYNNWDFNTAGFIFENQTGKNIYDAVQEQLVLPLNMQDWNRSRHQKVGDTTKSKYLAYPMWFSTRDLARVGLLMLNKGKWRDKQVIPKIWVDEMVKTRTTAKEMQESVPVMKESNYDYGYGYMWWLWENPSDTRLNNAYSALGAYGQNITVVPEKDLVIVFNTKAQYNRSNSSEITQELPSRIVNIFKD</sequence>
<name>A0A4U0EYH4_9FLAO</name>
<evidence type="ECO:0000313" key="3">
    <source>
        <dbReference type="EMBL" id="TJY37077.1"/>
    </source>
</evidence>
<dbReference type="Gene3D" id="3.40.710.10">
    <property type="entry name" value="DD-peptidase/beta-lactamase superfamily"/>
    <property type="match status" value="1"/>
</dbReference>
<organism evidence="3 4">
    <name type="scientific">Pontimicrobium aquaticum</name>
    <dbReference type="NCBI Taxonomy" id="2565367"/>
    <lineage>
        <taxon>Bacteria</taxon>
        <taxon>Pseudomonadati</taxon>
        <taxon>Bacteroidota</taxon>
        <taxon>Flavobacteriia</taxon>
        <taxon>Flavobacteriales</taxon>
        <taxon>Flavobacteriaceae</taxon>
        <taxon>Pontimicrobium</taxon>
    </lineage>
</organism>
<gene>
    <name evidence="3" type="ORF">E5167_03785</name>
</gene>
<accession>A0A4U0EYH4</accession>
<dbReference type="SUPFAM" id="SSF56601">
    <property type="entry name" value="beta-lactamase/transpeptidase-like"/>
    <property type="match status" value="1"/>
</dbReference>
<keyword evidence="3" id="KW-0378">Hydrolase</keyword>
<dbReference type="Proteomes" id="UP000307657">
    <property type="component" value="Unassembled WGS sequence"/>
</dbReference>
<keyword evidence="4" id="KW-1185">Reference proteome</keyword>
<proteinExistence type="predicted"/>
<dbReference type="GO" id="GO:0016787">
    <property type="term" value="F:hydrolase activity"/>
    <property type="evidence" value="ECO:0007669"/>
    <property type="project" value="UniProtKB-KW"/>
</dbReference>
<reference evidence="3 4" key="1">
    <citation type="submission" date="2019-04" db="EMBL/GenBank/DDBJ databases">
        <title>Lacinutrix sp. nov., isolated from marine water.</title>
        <authorList>
            <person name="Kim W."/>
        </authorList>
    </citation>
    <scope>NUCLEOTIDE SEQUENCE [LARGE SCALE GENOMIC DNA]</scope>
    <source>
        <strain evidence="3 4">CAU 1491</strain>
    </source>
</reference>
<dbReference type="InterPro" id="IPR050789">
    <property type="entry name" value="Diverse_Enzym_Activities"/>
</dbReference>
<dbReference type="InterPro" id="IPR001466">
    <property type="entry name" value="Beta-lactam-related"/>
</dbReference>